<keyword evidence="2" id="KW-1133">Transmembrane helix</keyword>
<evidence type="ECO:0000256" key="1">
    <source>
        <dbReference type="SAM" id="MobiDB-lite"/>
    </source>
</evidence>
<keyword evidence="2" id="KW-0812">Transmembrane</keyword>
<feature type="transmembrane region" description="Helical" evidence="2">
    <location>
        <begin position="88"/>
        <end position="110"/>
    </location>
</feature>
<feature type="compositionally biased region" description="Polar residues" evidence="1">
    <location>
        <begin position="1"/>
        <end position="10"/>
    </location>
</feature>
<dbReference type="AlphaFoldDB" id="A0AAV7NGN9"/>
<feature type="region of interest" description="Disordered" evidence="1">
    <location>
        <begin position="1"/>
        <end position="31"/>
    </location>
</feature>
<evidence type="ECO:0000256" key="2">
    <source>
        <dbReference type="SAM" id="Phobius"/>
    </source>
</evidence>
<reference evidence="3" key="1">
    <citation type="journal article" date="2022" name="bioRxiv">
        <title>Sequencing and chromosome-scale assembly of the giantPleurodeles waltlgenome.</title>
        <authorList>
            <person name="Brown T."/>
            <person name="Elewa A."/>
            <person name="Iarovenko S."/>
            <person name="Subramanian E."/>
            <person name="Araus A.J."/>
            <person name="Petzold A."/>
            <person name="Susuki M."/>
            <person name="Suzuki K.-i.T."/>
            <person name="Hayashi T."/>
            <person name="Toyoda A."/>
            <person name="Oliveira C."/>
            <person name="Osipova E."/>
            <person name="Leigh N.D."/>
            <person name="Simon A."/>
            <person name="Yun M.H."/>
        </authorList>
    </citation>
    <scope>NUCLEOTIDE SEQUENCE</scope>
    <source>
        <strain evidence="3">20211129_DDA</strain>
        <tissue evidence="3">Liver</tissue>
    </source>
</reference>
<dbReference type="EMBL" id="JANPWB010000012">
    <property type="protein sequence ID" value="KAJ1115212.1"/>
    <property type="molecule type" value="Genomic_DNA"/>
</dbReference>
<accession>A0AAV7NGN9</accession>
<organism evidence="3 4">
    <name type="scientific">Pleurodeles waltl</name>
    <name type="common">Iberian ribbed newt</name>
    <dbReference type="NCBI Taxonomy" id="8319"/>
    <lineage>
        <taxon>Eukaryota</taxon>
        <taxon>Metazoa</taxon>
        <taxon>Chordata</taxon>
        <taxon>Craniata</taxon>
        <taxon>Vertebrata</taxon>
        <taxon>Euteleostomi</taxon>
        <taxon>Amphibia</taxon>
        <taxon>Batrachia</taxon>
        <taxon>Caudata</taxon>
        <taxon>Salamandroidea</taxon>
        <taxon>Salamandridae</taxon>
        <taxon>Pleurodelinae</taxon>
        <taxon>Pleurodeles</taxon>
    </lineage>
</organism>
<evidence type="ECO:0000313" key="4">
    <source>
        <dbReference type="Proteomes" id="UP001066276"/>
    </source>
</evidence>
<feature type="compositionally biased region" description="Basic and acidic residues" evidence="1">
    <location>
        <begin position="22"/>
        <end position="31"/>
    </location>
</feature>
<evidence type="ECO:0000313" key="3">
    <source>
        <dbReference type="EMBL" id="KAJ1115212.1"/>
    </source>
</evidence>
<proteinExistence type="predicted"/>
<sequence>MSDSTSSNTEVCVAPSQPLPPKAEETTHTSEDIDVEQITFTRKRSMTAAGVVRVPVEDVCPVVGAMCVGGGAGVAVIGPGAVEVDGPAVVPAFVGATWVVVAVLVVVAVVDTEGPPWANAVHTPEALSWR</sequence>
<keyword evidence="4" id="KW-1185">Reference proteome</keyword>
<gene>
    <name evidence="3" type="ORF">NDU88_003438</name>
</gene>
<dbReference type="Proteomes" id="UP001066276">
    <property type="component" value="Chromosome 8"/>
</dbReference>
<comment type="caution">
    <text evidence="3">The sequence shown here is derived from an EMBL/GenBank/DDBJ whole genome shotgun (WGS) entry which is preliminary data.</text>
</comment>
<keyword evidence="2" id="KW-0472">Membrane</keyword>
<protein>
    <submittedName>
        <fullName evidence="3">Uncharacterized protein</fullName>
    </submittedName>
</protein>
<name>A0AAV7NGN9_PLEWA</name>